<dbReference type="EMBL" id="KK198755">
    <property type="protein sequence ID" value="KCW81519.1"/>
    <property type="molecule type" value="Genomic_DNA"/>
</dbReference>
<feature type="compositionally biased region" description="Basic and acidic residues" evidence="1">
    <location>
        <begin position="91"/>
        <end position="111"/>
    </location>
</feature>
<evidence type="ECO:0000256" key="1">
    <source>
        <dbReference type="SAM" id="MobiDB-lite"/>
    </source>
</evidence>
<feature type="compositionally biased region" description="Low complexity" evidence="1">
    <location>
        <begin position="116"/>
        <end position="129"/>
    </location>
</feature>
<proteinExistence type="predicted"/>
<keyword evidence="2" id="KW-0472">Membrane</keyword>
<keyword evidence="2" id="KW-0812">Transmembrane</keyword>
<organism evidence="3">
    <name type="scientific">Eucalyptus grandis</name>
    <name type="common">Flooded gum</name>
    <dbReference type="NCBI Taxonomy" id="71139"/>
    <lineage>
        <taxon>Eukaryota</taxon>
        <taxon>Viridiplantae</taxon>
        <taxon>Streptophyta</taxon>
        <taxon>Embryophyta</taxon>
        <taxon>Tracheophyta</taxon>
        <taxon>Spermatophyta</taxon>
        <taxon>Magnoliopsida</taxon>
        <taxon>eudicotyledons</taxon>
        <taxon>Gunneridae</taxon>
        <taxon>Pentapetalae</taxon>
        <taxon>rosids</taxon>
        <taxon>malvids</taxon>
        <taxon>Myrtales</taxon>
        <taxon>Myrtaceae</taxon>
        <taxon>Myrtoideae</taxon>
        <taxon>Eucalypteae</taxon>
        <taxon>Eucalyptus</taxon>
    </lineage>
</organism>
<dbReference type="PANTHER" id="PTHR35469:SF4">
    <property type="entry name" value="TRANSMEMBRANE PROTEIN"/>
    <property type="match status" value="1"/>
</dbReference>
<name>A0A059CTJ5_EUCGR</name>
<dbReference type="Gramene" id="KCW81519">
    <property type="protein sequence ID" value="KCW81519"/>
    <property type="gene ID" value="EUGRSUZ_C02880"/>
</dbReference>
<dbReference type="STRING" id="71139.A0A059CTJ5"/>
<dbReference type="FunCoup" id="A0A059CTJ5">
    <property type="interactions" value="1724"/>
</dbReference>
<dbReference type="PANTHER" id="PTHR35469">
    <property type="entry name" value="TRANSMEMBRANE PROTEIN"/>
    <property type="match status" value="1"/>
</dbReference>
<dbReference type="AlphaFoldDB" id="A0A059CTJ5"/>
<dbReference type="OrthoDB" id="1922492at2759"/>
<feature type="transmembrane region" description="Helical" evidence="2">
    <location>
        <begin position="171"/>
        <end position="192"/>
    </location>
</feature>
<evidence type="ECO:0000313" key="3">
    <source>
        <dbReference type="EMBL" id="KCW81519.1"/>
    </source>
</evidence>
<feature type="transmembrane region" description="Helical" evidence="2">
    <location>
        <begin position="267"/>
        <end position="288"/>
    </location>
</feature>
<protein>
    <submittedName>
        <fullName evidence="3">Uncharacterized protein</fullName>
    </submittedName>
</protein>
<accession>A0A059CTJ5</accession>
<keyword evidence="2" id="KW-1133">Transmembrane helix</keyword>
<dbReference type="KEGG" id="egr:104437745"/>
<reference evidence="3" key="1">
    <citation type="submission" date="2013-07" db="EMBL/GenBank/DDBJ databases">
        <title>The genome of Eucalyptus grandis.</title>
        <authorList>
            <person name="Schmutz J."/>
            <person name="Hayes R."/>
            <person name="Myburg A."/>
            <person name="Tuskan G."/>
            <person name="Grattapaglia D."/>
            <person name="Rokhsar D.S."/>
        </authorList>
    </citation>
    <scope>NUCLEOTIDE SEQUENCE</scope>
    <source>
        <tissue evidence="3">Leaf extractions</tissue>
    </source>
</reference>
<dbReference type="eggNOG" id="ENOG502RZXQ">
    <property type="taxonomic scope" value="Eukaryota"/>
</dbReference>
<evidence type="ECO:0000256" key="2">
    <source>
        <dbReference type="SAM" id="Phobius"/>
    </source>
</evidence>
<feature type="compositionally biased region" description="Polar residues" evidence="1">
    <location>
        <begin position="144"/>
        <end position="157"/>
    </location>
</feature>
<feature type="transmembrane region" description="Helical" evidence="2">
    <location>
        <begin position="204"/>
        <end position="222"/>
    </location>
</feature>
<gene>
    <name evidence="3" type="ORF">EUGRSUZ_C02880</name>
</gene>
<sequence>MATANRESRRRRIVDRGSDRLALITGRIQSLPAADEPSQPPAPRDPDPPSLLPPDQSDGGTALYRGEYPAFETELPKDHQSGDASETNGSRGRENMEFPAEKRQTSNEHSEAPPLEISENSETYSSSASHQNASRPTVHAEQPSVPQAQRSMSMSPNQISSAIDSSVTTRLLCSMVVGLLVVLSDIGFPLLGNKIIRSILMLRPLYLVLLTNVTLVLAPLVLDKQSTIASTVRGENKIPSANGSDWTDQVGNSLELGFLMMKVMDAVVMDCSVYSVVVVCGLSLTQIFS</sequence>
<feature type="region of interest" description="Disordered" evidence="1">
    <location>
        <begin position="1"/>
        <end position="157"/>
    </location>
</feature>
<dbReference type="InParanoid" id="A0A059CTJ5"/>
<feature type="compositionally biased region" description="Pro residues" evidence="1">
    <location>
        <begin position="38"/>
        <end position="52"/>
    </location>
</feature>
<dbReference type="OMA" id="PRASIHQ"/>